<reference evidence="3 4" key="1">
    <citation type="submission" date="2018-03" db="EMBL/GenBank/DDBJ databases">
        <title>Genomic Encyclopedia of Type Strains, Phase III (KMG-III): the genomes of soil and plant-associated and newly described type strains.</title>
        <authorList>
            <person name="Whitman W."/>
        </authorList>
    </citation>
    <scope>NUCLEOTIDE SEQUENCE [LARGE SCALE GENOMIC DNA]</scope>
    <source>
        <strain evidence="3 4">CGMCC 1.12484</strain>
    </source>
</reference>
<dbReference type="EMBL" id="PVTL01000002">
    <property type="protein sequence ID" value="PRY69492.1"/>
    <property type="molecule type" value="Genomic_DNA"/>
</dbReference>
<dbReference type="GO" id="GO:0016052">
    <property type="term" value="P:carbohydrate catabolic process"/>
    <property type="evidence" value="ECO:0007669"/>
    <property type="project" value="InterPro"/>
</dbReference>
<dbReference type="InterPro" id="IPR038417">
    <property type="entry name" value="Alpga-gal_N_sf"/>
</dbReference>
<name>A0A2T0VH05_9MICO</name>
<protein>
    <submittedName>
        <fullName evidence="3">Alpha-galactosidase</fullName>
    </submittedName>
</protein>
<dbReference type="InterPro" id="IPR002252">
    <property type="entry name" value="Glyco_hydro_36"/>
</dbReference>
<dbReference type="AlphaFoldDB" id="A0A2T0VH05"/>
<dbReference type="Proteomes" id="UP000237983">
    <property type="component" value="Unassembled WGS sequence"/>
</dbReference>
<dbReference type="Pfam" id="PF02065">
    <property type="entry name" value="Melibiase"/>
    <property type="match status" value="1"/>
</dbReference>
<dbReference type="InterPro" id="IPR050985">
    <property type="entry name" value="Alpha-glycosidase_related"/>
</dbReference>
<keyword evidence="2" id="KW-0326">Glycosidase</keyword>
<dbReference type="InterPro" id="IPR013785">
    <property type="entry name" value="Aldolase_TIM"/>
</dbReference>
<accession>A0A2T0VH05</accession>
<dbReference type="RefSeq" id="WP_245884537.1">
    <property type="nucleotide sequence ID" value="NZ_PVTL01000002.1"/>
</dbReference>
<evidence type="ECO:0000256" key="1">
    <source>
        <dbReference type="ARBA" id="ARBA00022801"/>
    </source>
</evidence>
<organism evidence="3 4">
    <name type="scientific">Glaciihabitans tibetensis</name>
    <dbReference type="NCBI Taxonomy" id="1266600"/>
    <lineage>
        <taxon>Bacteria</taxon>
        <taxon>Bacillati</taxon>
        <taxon>Actinomycetota</taxon>
        <taxon>Actinomycetes</taxon>
        <taxon>Micrococcales</taxon>
        <taxon>Microbacteriaceae</taxon>
        <taxon>Glaciihabitans</taxon>
    </lineage>
</organism>
<comment type="caution">
    <text evidence="3">The sequence shown here is derived from an EMBL/GenBank/DDBJ whole genome shotgun (WGS) entry which is preliminary data.</text>
</comment>
<dbReference type="Gene3D" id="2.70.98.60">
    <property type="entry name" value="alpha-galactosidase from lactobacil brevis"/>
    <property type="match status" value="1"/>
</dbReference>
<dbReference type="Gene3D" id="3.20.20.70">
    <property type="entry name" value="Aldolase class I"/>
    <property type="match status" value="1"/>
</dbReference>
<evidence type="ECO:0000256" key="2">
    <source>
        <dbReference type="ARBA" id="ARBA00023295"/>
    </source>
</evidence>
<gene>
    <name evidence="3" type="ORF">B0I08_102166</name>
</gene>
<dbReference type="InterPro" id="IPR017853">
    <property type="entry name" value="GH"/>
</dbReference>
<sequence>MTQQLVWGSDAMRLTFEWDAGSSPRLAAAATTTTRLSSTHSVPFFEIITAGAGHRPASSRLSHTRIGLDLRYVSHTEWTDGEALFLDIVTRAEAIGLEAVAHLRSIAGISAVQSTVTVRNVSAHNQVLRSVASWSADIAGPASIAGWSLVRGTNDWLGEGRFTTTPLRDGVLPELRTDLTGHDPRGSVTGTSHGSWSTGTDLPVAALTSEAAAWAWQIEHNGAWRWEVGEEIDGGSFTLSGPTDDDHAWAKVLHPGEYFTTVPVGVALGKDFDSAVGALTLHRRANRRVHPDNTAMPVVFNDYMNTLNGDPTTEKLLPLVDAAARVGAEVFCIDAGWYDNSAIAGAWWSSVGEWQPSTVRFPGGLGEVIDRIRDRGMVAGLWLEPEVIGVNSPIAARLPEEAFLQRFGQRIEEHERFHLDFRHPAVTDYLDFVVDGLITDFGVGFFKFDYNINAGTGTDVAADTPGDGLLQHNRAHLAWLDRLLDRHPNLVIENCSSGAMRMDFAMLSRLQMQSTSDQQDFLRYPPIAAAAPLSMLPEQAANWAYPQPGMNDEEIAFCLVSGLLGRFYLSGYLNMMTDAQRALVEEAVTVAKQIRGDLVQSRAVWPLGLPQWTDPQVALGLHCGRATYVSVWNKTGAADIHLQLSEFTGIELDVRTIFPADLPEWPSQWDRSTGILTVQPTGTSPAARTFRLVPTASGETEISPHHRLVH</sequence>
<dbReference type="PANTHER" id="PTHR43053">
    <property type="entry name" value="GLYCOSIDASE FAMILY 31"/>
    <property type="match status" value="1"/>
</dbReference>
<proteinExistence type="predicted"/>
<keyword evidence="4" id="KW-1185">Reference proteome</keyword>
<keyword evidence="1" id="KW-0378">Hydrolase</keyword>
<evidence type="ECO:0000313" key="4">
    <source>
        <dbReference type="Proteomes" id="UP000237983"/>
    </source>
</evidence>
<dbReference type="SUPFAM" id="SSF51445">
    <property type="entry name" value="(Trans)glycosidases"/>
    <property type="match status" value="1"/>
</dbReference>
<dbReference type="PRINTS" id="PR00743">
    <property type="entry name" value="GLHYDRLASE36"/>
</dbReference>
<dbReference type="PANTHER" id="PTHR43053:SF3">
    <property type="entry name" value="ALPHA-GALACTOSIDASE C-RELATED"/>
    <property type="match status" value="1"/>
</dbReference>
<dbReference type="GO" id="GO:0004557">
    <property type="term" value="F:alpha-galactosidase activity"/>
    <property type="evidence" value="ECO:0007669"/>
    <property type="project" value="InterPro"/>
</dbReference>
<evidence type="ECO:0000313" key="3">
    <source>
        <dbReference type="EMBL" id="PRY69492.1"/>
    </source>
</evidence>
<dbReference type="CDD" id="cd14791">
    <property type="entry name" value="GH36"/>
    <property type="match status" value="1"/>
</dbReference>